<evidence type="ECO:0000313" key="3">
    <source>
        <dbReference type="Proteomes" id="UP000292235"/>
    </source>
</evidence>
<name>A0A4P6QBB1_9ACTN</name>
<feature type="compositionally biased region" description="Basic and acidic residues" evidence="1">
    <location>
        <begin position="61"/>
        <end position="73"/>
    </location>
</feature>
<reference evidence="2 3" key="1">
    <citation type="submission" date="2019-02" db="EMBL/GenBank/DDBJ databases">
        <authorList>
            <person name="Khodamoradi S."/>
            <person name="Hahnke R.L."/>
            <person name="Kaempfer P."/>
            <person name="Schumann P."/>
            <person name="Rohde M."/>
            <person name="Steinert M."/>
            <person name="Luzhetskyy A."/>
            <person name="Wink J."/>
            <person name="Ruckert C."/>
        </authorList>
    </citation>
    <scope>NUCLEOTIDE SEQUENCE [LARGE SCALE GENOMIC DNA]</scope>
    <source>
        <strain evidence="2 3">M2</strain>
        <plasmid evidence="3">phim2</plasmid>
    </source>
</reference>
<dbReference type="Proteomes" id="UP000292235">
    <property type="component" value="Plasmid phiM2"/>
</dbReference>
<geneLocation type="plasmid" evidence="3">
    <name>phim2</name>
</geneLocation>
<evidence type="ECO:0000313" key="2">
    <source>
        <dbReference type="EMBL" id="QBI56874.1"/>
    </source>
</evidence>
<protein>
    <submittedName>
        <fullName evidence="2">Uncharacterized protein</fullName>
    </submittedName>
</protein>
<evidence type="ECO:0000256" key="1">
    <source>
        <dbReference type="SAM" id="MobiDB-lite"/>
    </source>
</evidence>
<keyword evidence="3" id="KW-1185">Reference proteome</keyword>
<organism evidence="2 3">
    <name type="scientific">Streptomonospora litoralis</name>
    <dbReference type="NCBI Taxonomy" id="2498135"/>
    <lineage>
        <taxon>Bacteria</taxon>
        <taxon>Bacillati</taxon>
        <taxon>Actinomycetota</taxon>
        <taxon>Actinomycetes</taxon>
        <taxon>Streptosporangiales</taxon>
        <taxon>Nocardiopsidaceae</taxon>
        <taxon>Streptomonospora</taxon>
    </lineage>
</organism>
<dbReference type="KEGG" id="strr:EKD16_25670"/>
<dbReference type="EMBL" id="CP036456">
    <property type="protein sequence ID" value="QBI56874.1"/>
    <property type="molecule type" value="Genomic_DNA"/>
</dbReference>
<dbReference type="AlphaFoldDB" id="A0A4P6QBB1"/>
<accession>A0A4P6QBB1</accession>
<proteinExistence type="predicted"/>
<feature type="region of interest" description="Disordered" evidence="1">
    <location>
        <begin position="56"/>
        <end position="80"/>
    </location>
</feature>
<gene>
    <name evidence="2" type="ORF">EKD16_25670</name>
</gene>
<keyword evidence="2" id="KW-0614">Plasmid</keyword>
<sequence>MVSPIDIAHAMGSAVGLARPPAAAPVPVDACAYCDVSAPGHRVRYAAIPGFHTYVEPPTPLKDDRRRAVDHARLSRGGAA</sequence>